<dbReference type="Gene3D" id="3.30.420.10">
    <property type="entry name" value="Ribonuclease H-like superfamily/Ribonuclease H"/>
    <property type="match status" value="1"/>
</dbReference>
<protein>
    <submittedName>
        <fullName evidence="5">Integrase catalytic domain-containing protein</fullName>
    </submittedName>
</protein>
<dbReference type="Pfam" id="PF00098">
    <property type="entry name" value="zf-CCHC"/>
    <property type="match status" value="1"/>
</dbReference>
<dbReference type="GO" id="GO:0008270">
    <property type="term" value="F:zinc ion binding"/>
    <property type="evidence" value="ECO:0007669"/>
    <property type="project" value="UniProtKB-KW"/>
</dbReference>
<dbReference type="InterPro" id="IPR012337">
    <property type="entry name" value="RNaseH-like_sf"/>
</dbReference>
<feature type="compositionally biased region" description="Basic and acidic residues" evidence="2">
    <location>
        <begin position="439"/>
        <end position="454"/>
    </location>
</feature>
<dbReference type="InterPro" id="IPR001878">
    <property type="entry name" value="Znf_CCHC"/>
</dbReference>
<dbReference type="SUPFAM" id="SSF57756">
    <property type="entry name" value="Retrovirus zinc finger-like domains"/>
    <property type="match status" value="1"/>
</dbReference>
<dbReference type="Proteomes" id="UP001604336">
    <property type="component" value="Unassembled WGS sequence"/>
</dbReference>
<accession>A0ABD1RY45</accession>
<keyword evidence="1" id="KW-0479">Metal-binding</keyword>
<dbReference type="EMBL" id="JBFOLK010000008">
    <property type="protein sequence ID" value="KAL2493081.1"/>
    <property type="molecule type" value="Genomic_DNA"/>
</dbReference>
<keyword evidence="1" id="KW-0863">Zinc-finger</keyword>
<evidence type="ECO:0000256" key="2">
    <source>
        <dbReference type="SAM" id="MobiDB-lite"/>
    </source>
</evidence>
<feature type="domain" description="Integrase catalytic" evidence="4">
    <location>
        <begin position="183"/>
        <end position="358"/>
    </location>
</feature>
<dbReference type="Gene3D" id="4.10.60.10">
    <property type="entry name" value="Zinc finger, CCHC-type"/>
    <property type="match status" value="1"/>
</dbReference>
<dbReference type="Pfam" id="PF14223">
    <property type="entry name" value="Retrotran_gag_2"/>
    <property type="match status" value="1"/>
</dbReference>
<keyword evidence="1" id="KW-0862">Zinc</keyword>
<dbReference type="InterPro" id="IPR039537">
    <property type="entry name" value="Retrotran_Ty1/copia-like"/>
</dbReference>
<comment type="caution">
    <text evidence="5">The sequence shown here is derived from an EMBL/GenBank/DDBJ whole genome shotgun (WGS) entry which is preliminary data.</text>
</comment>
<evidence type="ECO:0000313" key="5">
    <source>
        <dbReference type="EMBL" id="KAL2493081.1"/>
    </source>
</evidence>
<dbReference type="SUPFAM" id="SSF53098">
    <property type="entry name" value="Ribonuclease H-like"/>
    <property type="match status" value="1"/>
</dbReference>
<proteinExistence type="predicted"/>
<dbReference type="SMART" id="SM00343">
    <property type="entry name" value="ZnF_C2HC"/>
    <property type="match status" value="1"/>
</dbReference>
<dbReference type="PROSITE" id="PS50994">
    <property type="entry name" value="INTEGRASE"/>
    <property type="match status" value="1"/>
</dbReference>
<dbReference type="InterPro" id="IPR036875">
    <property type="entry name" value="Znf_CCHC_sf"/>
</dbReference>
<feature type="region of interest" description="Disordered" evidence="2">
    <location>
        <begin position="437"/>
        <end position="470"/>
    </location>
</feature>
<name>A0ABD1RY45_9LAMI</name>
<evidence type="ECO:0000256" key="1">
    <source>
        <dbReference type="PROSITE-ProRule" id="PRU00047"/>
    </source>
</evidence>
<evidence type="ECO:0000259" key="3">
    <source>
        <dbReference type="PROSITE" id="PS50158"/>
    </source>
</evidence>
<feature type="compositionally biased region" description="Acidic residues" evidence="2">
    <location>
        <begin position="461"/>
        <end position="470"/>
    </location>
</feature>
<dbReference type="PROSITE" id="PS50158">
    <property type="entry name" value="ZF_CCHC"/>
    <property type="match status" value="1"/>
</dbReference>
<dbReference type="PANTHER" id="PTHR42648">
    <property type="entry name" value="TRANSPOSASE, PUTATIVE-RELATED"/>
    <property type="match status" value="1"/>
</dbReference>
<evidence type="ECO:0000259" key="4">
    <source>
        <dbReference type="PROSITE" id="PS50994"/>
    </source>
</evidence>
<dbReference type="PANTHER" id="PTHR42648:SF28">
    <property type="entry name" value="TRANSPOSON-ENCODED PROTEIN WITH RIBONUCLEASE H-LIKE AND RETROVIRUS ZINC FINGER-LIKE DOMAINS"/>
    <property type="match status" value="1"/>
</dbReference>
<feature type="domain" description="CCHC-type" evidence="3">
    <location>
        <begin position="127"/>
        <end position="141"/>
    </location>
</feature>
<reference evidence="6" key="1">
    <citation type="submission" date="2024-07" db="EMBL/GenBank/DDBJ databases">
        <title>Two chromosome-level genome assemblies of Korean endemic species Abeliophyllum distichum and Forsythia ovata (Oleaceae).</title>
        <authorList>
            <person name="Jang H."/>
        </authorList>
    </citation>
    <scope>NUCLEOTIDE SEQUENCE [LARGE SCALE GENOMIC DNA]</scope>
</reference>
<dbReference type="AlphaFoldDB" id="A0ABD1RY45"/>
<dbReference type="InterPro" id="IPR001584">
    <property type="entry name" value="Integrase_cat-core"/>
</dbReference>
<evidence type="ECO:0000313" key="6">
    <source>
        <dbReference type="Proteomes" id="UP001604336"/>
    </source>
</evidence>
<dbReference type="Pfam" id="PF00665">
    <property type="entry name" value="rve"/>
    <property type="match status" value="1"/>
</dbReference>
<dbReference type="InterPro" id="IPR057670">
    <property type="entry name" value="SH3_retrovirus"/>
</dbReference>
<dbReference type="Pfam" id="PF25597">
    <property type="entry name" value="SH3_retrovirus"/>
    <property type="match status" value="1"/>
</dbReference>
<keyword evidence="6" id="KW-1185">Reference proteome</keyword>
<gene>
    <name evidence="5" type="ORF">Adt_28709</name>
</gene>
<organism evidence="5 6">
    <name type="scientific">Abeliophyllum distichum</name>
    <dbReference type="NCBI Taxonomy" id="126358"/>
    <lineage>
        <taxon>Eukaryota</taxon>
        <taxon>Viridiplantae</taxon>
        <taxon>Streptophyta</taxon>
        <taxon>Embryophyta</taxon>
        <taxon>Tracheophyta</taxon>
        <taxon>Spermatophyta</taxon>
        <taxon>Magnoliopsida</taxon>
        <taxon>eudicotyledons</taxon>
        <taxon>Gunneridae</taxon>
        <taxon>Pentapetalae</taxon>
        <taxon>asterids</taxon>
        <taxon>lamiids</taxon>
        <taxon>Lamiales</taxon>
        <taxon>Oleaceae</taxon>
        <taxon>Forsythieae</taxon>
        <taxon>Abeliophyllum</taxon>
    </lineage>
</organism>
<dbReference type="InterPro" id="IPR036397">
    <property type="entry name" value="RNaseH_sf"/>
</dbReference>
<sequence>MDSSLDLDENLNRFTKLSQDLANCDEKLSQDQLAVVLLNSISDRHKDLKNALEYGRDNLTTDIIISALKNRDLEIKSENRENLRGETLIVKGKNFNKSNFHQKGNQTEGKRKVQNKEKIKNNPKGKKCYFCGKTGHFIKDCFKRQNELKEKGTKEGTAVLAYENESENGWKTGKTSLFKGKLTNLKEFLITLHADLWGPATVCTQSGFRYYLLIIDDFSRKSWVFLLKTKDETFSAFKNWKTQIENQVDLKIKTLRTDNGLELCNYEFNEFCNIHGIIRHRTVTYTPQQNGVAERMNRTLLNKVRCMLLSSGLPKLFWGETVVTAVYLCNRSPSSALNFKVLESVWSKRPVDYSHLKIFGCAAYAHQNIGKLEPRSLKCVLLGYGENTKGYRLWVKEERGFNVIVRRDVVFNESLMPCLKDTTSTLNERDISFEVESSNLEHSEDVGEREDINHQEITLQNDEESTENNS</sequence>